<name>M8C609_AEGTA</name>
<dbReference type="EnsemblPlants" id="EMT10578">
    <property type="protein sequence ID" value="EMT10578"/>
    <property type="gene ID" value="F775_16459"/>
</dbReference>
<dbReference type="PANTHER" id="PTHR31549:SF196">
    <property type="match status" value="1"/>
</dbReference>
<dbReference type="PANTHER" id="PTHR31549">
    <property type="entry name" value="PROTEIN, PUTATIVE (DUF247)-RELATED-RELATED"/>
    <property type="match status" value="1"/>
</dbReference>
<evidence type="ECO:0000313" key="1">
    <source>
        <dbReference type="EnsemblPlants" id="EMT10578"/>
    </source>
</evidence>
<dbReference type="ExpressionAtlas" id="M8C609">
    <property type="expression patterns" value="baseline"/>
</dbReference>
<reference evidence="1" key="1">
    <citation type="submission" date="2015-06" db="UniProtKB">
        <authorList>
            <consortium name="EnsemblPlants"/>
        </authorList>
    </citation>
    <scope>IDENTIFICATION</scope>
</reference>
<accession>M8C609</accession>
<dbReference type="InterPro" id="IPR004158">
    <property type="entry name" value="DUF247_pln"/>
</dbReference>
<proteinExistence type="predicted"/>
<dbReference type="Pfam" id="PF03140">
    <property type="entry name" value="DUF247"/>
    <property type="match status" value="2"/>
</dbReference>
<dbReference type="AlphaFoldDB" id="M8C609"/>
<sequence length="273" mass="31149">MESTKHVAAWHFINDSGRLVEEVYGAVCAVADEARSHYDEDKGRALGDDDFNPMMFYDGCFLLQFLLHWVDEAVDPLLKDAFSSNCTSISYDIALLENQLPWVVVQELMRFMPTPPDLVRFTTEWKATMQPTVPLVDKNPLAWDDSYTPPHLLELLLHLVEEKSAVCSYLCLLGMVTDSEEDVQQLRKKGILLGGAGLSNKDALELLNRVENRLRSGTHYLRTMVLIENYRKERPRRIKFHKFHYNYRKAIILTLSGIAGLASFLGALKSLNK</sequence>
<protein>
    <submittedName>
        <fullName evidence="1">Uncharacterized protein</fullName>
    </submittedName>
</protein>
<organism evidence="1">
    <name type="scientific">Aegilops tauschii</name>
    <name type="common">Tausch's goatgrass</name>
    <name type="synonym">Aegilops squarrosa</name>
    <dbReference type="NCBI Taxonomy" id="37682"/>
    <lineage>
        <taxon>Eukaryota</taxon>
        <taxon>Viridiplantae</taxon>
        <taxon>Streptophyta</taxon>
        <taxon>Embryophyta</taxon>
        <taxon>Tracheophyta</taxon>
        <taxon>Spermatophyta</taxon>
        <taxon>Magnoliopsida</taxon>
        <taxon>Liliopsida</taxon>
        <taxon>Poales</taxon>
        <taxon>Poaceae</taxon>
        <taxon>BOP clade</taxon>
        <taxon>Pooideae</taxon>
        <taxon>Triticodae</taxon>
        <taxon>Triticeae</taxon>
        <taxon>Triticinae</taxon>
        <taxon>Aegilops</taxon>
    </lineage>
</organism>